<dbReference type="GO" id="GO:0003723">
    <property type="term" value="F:RNA binding"/>
    <property type="evidence" value="ECO:0007669"/>
    <property type="project" value="InterPro"/>
</dbReference>
<name>A0A266Q837_9GAMM</name>
<dbReference type="RefSeq" id="WP_094983772.1">
    <property type="nucleotide sequence ID" value="NZ_NHNI01000001.1"/>
</dbReference>
<evidence type="ECO:0000313" key="6">
    <source>
        <dbReference type="Proteomes" id="UP000216101"/>
    </source>
</evidence>
<dbReference type="InterPro" id="IPR050188">
    <property type="entry name" value="RluA_PseudoU_synthase"/>
</dbReference>
<dbReference type="GO" id="GO:0000455">
    <property type="term" value="P:enzyme-directed rRNA pseudouridine synthesis"/>
    <property type="evidence" value="ECO:0007669"/>
    <property type="project" value="TreeGrafter"/>
</dbReference>
<dbReference type="EMBL" id="NHNI01000001">
    <property type="protein sequence ID" value="OZY86005.1"/>
    <property type="molecule type" value="Genomic_DNA"/>
</dbReference>
<comment type="similarity">
    <text evidence="1">Belongs to the pseudouridine synthase RluA family.</text>
</comment>
<evidence type="ECO:0000256" key="3">
    <source>
        <dbReference type="ARBA" id="ARBA00023235"/>
    </source>
</evidence>
<dbReference type="InterPro" id="IPR006145">
    <property type="entry name" value="PsdUridine_synth_RsuA/RluA"/>
</dbReference>
<evidence type="ECO:0000313" key="5">
    <source>
        <dbReference type="EMBL" id="OZY86005.1"/>
    </source>
</evidence>
<dbReference type="Pfam" id="PF00849">
    <property type="entry name" value="PseudoU_synth_2"/>
    <property type="match status" value="1"/>
</dbReference>
<dbReference type="AlphaFoldDB" id="A0A266Q837"/>
<accession>A0A266Q837</accession>
<evidence type="ECO:0000259" key="4">
    <source>
        <dbReference type="Pfam" id="PF00849"/>
    </source>
</evidence>
<proteinExistence type="inferred from homology"/>
<organism evidence="5 6">
    <name type="scientific">Cellvibrio mixtus</name>
    <dbReference type="NCBI Taxonomy" id="39650"/>
    <lineage>
        <taxon>Bacteria</taxon>
        <taxon>Pseudomonadati</taxon>
        <taxon>Pseudomonadota</taxon>
        <taxon>Gammaproteobacteria</taxon>
        <taxon>Cellvibrionales</taxon>
        <taxon>Cellvibrionaceae</taxon>
        <taxon>Cellvibrio</taxon>
    </lineage>
</organism>
<dbReference type="Gene3D" id="3.30.2350.10">
    <property type="entry name" value="Pseudouridine synthase"/>
    <property type="match status" value="1"/>
</dbReference>
<dbReference type="SUPFAM" id="SSF55120">
    <property type="entry name" value="Pseudouridine synthase"/>
    <property type="match status" value="1"/>
</dbReference>
<sequence length="221" mass="24131">MPASIDDLFILPPCAGEVDILHVDSDFLLINKPTRLLSVPGRHPQNHDSVVSRLQLEYPGASIVHRLDFDTSGVMAVPLTKLALSHISKQFQARSVSKHYTAVVAGIMAQDEGVIDLPIASAEGPRYKVCAATGKPSTTEYSVLARDEMAGTTRVWLHPITGRSHQLRLHLQAIGHPILGCEFYGGDWAKAATRLLLHATDLSFLHPRTAEPVFIESAPDF</sequence>
<dbReference type="GO" id="GO:0008033">
    <property type="term" value="P:tRNA processing"/>
    <property type="evidence" value="ECO:0007669"/>
    <property type="project" value="UniProtKB-KW"/>
</dbReference>
<evidence type="ECO:0000256" key="2">
    <source>
        <dbReference type="ARBA" id="ARBA00022694"/>
    </source>
</evidence>
<comment type="caution">
    <text evidence="5">The sequence shown here is derived from an EMBL/GenBank/DDBJ whole genome shotgun (WGS) entry which is preliminary data.</text>
</comment>
<dbReference type="GO" id="GO:0140098">
    <property type="term" value="F:catalytic activity, acting on RNA"/>
    <property type="evidence" value="ECO:0007669"/>
    <property type="project" value="UniProtKB-ARBA"/>
</dbReference>
<keyword evidence="6" id="KW-1185">Reference proteome</keyword>
<dbReference type="GO" id="GO:0009982">
    <property type="term" value="F:pseudouridine synthase activity"/>
    <property type="evidence" value="ECO:0007669"/>
    <property type="project" value="InterPro"/>
</dbReference>
<gene>
    <name evidence="5" type="ORF">CBP51_02965</name>
</gene>
<reference evidence="6" key="1">
    <citation type="submission" date="2017-05" db="EMBL/GenBank/DDBJ databases">
        <authorList>
            <person name="Barney B.M."/>
        </authorList>
    </citation>
    <scope>NUCLEOTIDE SEQUENCE [LARGE SCALE GENOMIC DNA]</scope>
    <source>
        <strain evidence="6">PSBB022</strain>
    </source>
</reference>
<dbReference type="PANTHER" id="PTHR21600:SF91">
    <property type="entry name" value="DUAL-SPECIFICITY RNA PSEUDOURIDINE SYNTHASE RLUA"/>
    <property type="match status" value="1"/>
</dbReference>
<protein>
    <submittedName>
        <fullName evidence="5">RNA pseudouridine synthase</fullName>
    </submittedName>
</protein>
<evidence type="ECO:0000256" key="1">
    <source>
        <dbReference type="ARBA" id="ARBA00010876"/>
    </source>
</evidence>
<feature type="domain" description="Pseudouridine synthase RsuA/RluA-like" evidence="4">
    <location>
        <begin position="26"/>
        <end position="173"/>
    </location>
</feature>
<dbReference type="InterPro" id="IPR020103">
    <property type="entry name" value="PsdUridine_synth_cat_dom_sf"/>
</dbReference>
<dbReference type="CDD" id="cd02869">
    <property type="entry name" value="PseudoU_synth_RluA_like"/>
    <property type="match status" value="1"/>
</dbReference>
<keyword evidence="3" id="KW-0413">Isomerase</keyword>
<keyword evidence="2" id="KW-0819">tRNA processing</keyword>
<dbReference type="PANTHER" id="PTHR21600">
    <property type="entry name" value="MITOCHONDRIAL RNA PSEUDOURIDINE SYNTHASE"/>
    <property type="match status" value="1"/>
</dbReference>
<dbReference type="Proteomes" id="UP000216101">
    <property type="component" value="Unassembled WGS sequence"/>
</dbReference>